<name>A0ABW4JEK3_9BACL</name>
<gene>
    <name evidence="6" type="ORF">ACFSB2_08850</name>
</gene>
<evidence type="ECO:0000256" key="1">
    <source>
        <dbReference type="ARBA" id="ARBA00023015"/>
    </source>
</evidence>
<dbReference type="CDD" id="cd00383">
    <property type="entry name" value="trans_reg_C"/>
    <property type="match status" value="1"/>
</dbReference>
<comment type="caution">
    <text evidence="6">The sequence shown here is derived from an EMBL/GenBank/DDBJ whole genome shotgun (WGS) entry which is preliminary data.</text>
</comment>
<dbReference type="Gene3D" id="1.10.10.10">
    <property type="entry name" value="Winged helix-like DNA-binding domain superfamily/Winged helix DNA-binding domain"/>
    <property type="match status" value="1"/>
</dbReference>
<dbReference type="InterPro" id="IPR016032">
    <property type="entry name" value="Sig_transdc_resp-reg_C-effctor"/>
</dbReference>
<reference evidence="7" key="1">
    <citation type="journal article" date="2019" name="Int. J. Syst. Evol. Microbiol.">
        <title>The Global Catalogue of Microorganisms (GCM) 10K type strain sequencing project: providing services to taxonomists for standard genome sequencing and annotation.</title>
        <authorList>
            <consortium name="The Broad Institute Genomics Platform"/>
            <consortium name="The Broad Institute Genome Sequencing Center for Infectious Disease"/>
            <person name="Wu L."/>
            <person name="Ma J."/>
        </authorList>
    </citation>
    <scope>NUCLEOTIDE SEQUENCE [LARGE SCALE GENOMIC DNA]</scope>
    <source>
        <strain evidence="7">CGMCC 1.12286</strain>
    </source>
</reference>
<evidence type="ECO:0000313" key="6">
    <source>
        <dbReference type="EMBL" id="MFD1674804.1"/>
    </source>
</evidence>
<dbReference type="SMART" id="SM00862">
    <property type="entry name" value="Trans_reg_C"/>
    <property type="match status" value="1"/>
</dbReference>
<evidence type="ECO:0000256" key="4">
    <source>
        <dbReference type="PROSITE-ProRule" id="PRU01091"/>
    </source>
</evidence>
<feature type="DNA-binding region" description="OmpR/PhoB-type" evidence="4">
    <location>
        <begin position="4"/>
        <end position="104"/>
    </location>
</feature>
<organism evidence="6 7">
    <name type="scientific">Alicyclobacillus fodiniaquatilis</name>
    <dbReference type="NCBI Taxonomy" id="1661150"/>
    <lineage>
        <taxon>Bacteria</taxon>
        <taxon>Bacillati</taxon>
        <taxon>Bacillota</taxon>
        <taxon>Bacilli</taxon>
        <taxon>Bacillales</taxon>
        <taxon>Alicyclobacillaceae</taxon>
        <taxon>Alicyclobacillus</taxon>
    </lineage>
</organism>
<evidence type="ECO:0000256" key="3">
    <source>
        <dbReference type="ARBA" id="ARBA00023163"/>
    </source>
</evidence>
<dbReference type="Pfam" id="PF00486">
    <property type="entry name" value="Trans_reg_C"/>
    <property type="match status" value="1"/>
</dbReference>
<dbReference type="EMBL" id="JBHUCX010000021">
    <property type="protein sequence ID" value="MFD1674804.1"/>
    <property type="molecule type" value="Genomic_DNA"/>
</dbReference>
<sequence>MDGESRIGLGNDCYLDLDGAVLIKDGQTVYLTPMTFRLLRYMADHMGSVLTVEELIRRLWGKQVMVHRDELYVYIRKIRMALEDEPNKPRCLKTFRNRGYVLYPRQKHGCRGRLHITYPVRVVSEQERTTGAPDE</sequence>
<keyword evidence="2 4" id="KW-0238">DNA-binding</keyword>
<evidence type="ECO:0000259" key="5">
    <source>
        <dbReference type="PROSITE" id="PS51755"/>
    </source>
</evidence>
<evidence type="ECO:0000256" key="2">
    <source>
        <dbReference type="ARBA" id="ARBA00023125"/>
    </source>
</evidence>
<dbReference type="InterPro" id="IPR001867">
    <property type="entry name" value="OmpR/PhoB-type_DNA-bd"/>
</dbReference>
<keyword evidence="7" id="KW-1185">Reference proteome</keyword>
<keyword evidence="1" id="KW-0805">Transcription regulation</keyword>
<dbReference type="PROSITE" id="PS51755">
    <property type="entry name" value="OMPR_PHOB"/>
    <property type="match status" value="1"/>
</dbReference>
<protein>
    <submittedName>
        <fullName evidence="6">Transcriptional regulator</fullName>
    </submittedName>
</protein>
<accession>A0ABW4JEK3</accession>
<feature type="domain" description="OmpR/PhoB-type" evidence="5">
    <location>
        <begin position="4"/>
        <end position="104"/>
    </location>
</feature>
<dbReference type="InterPro" id="IPR036388">
    <property type="entry name" value="WH-like_DNA-bd_sf"/>
</dbReference>
<dbReference type="Proteomes" id="UP001597079">
    <property type="component" value="Unassembled WGS sequence"/>
</dbReference>
<dbReference type="RefSeq" id="WP_377942674.1">
    <property type="nucleotide sequence ID" value="NZ_JBHUCX010000021.1"/>
</dbReference>
<evidence type="ECO:0000313" key="7">
    <source>
        <dbReference type="Proteomes" id="UP001597079"/>
    </source>
</evidence>
<proteinExistence type="predicted"/>
<dbReference type="SUPFAM" id="SSF46894">
    <property type="entry name" value="C-terminal effector domain of the bipartite response regulators"/>
    <property type="match status" value="1"/>
</dbReference>
<keyword evidence="3" id="KW-0804">Transcription</keyword>